<evidence type="ECO:0000313" key="1">
    <source>
        <dbReference type="EMBL" id="KKN38533.1"/>
    </source>
</evidence>
<organism evidence="1">
    <name type="scientific">marine sediment metagenome</name>
    <dbReference type="NCBI Taxonomy" id="412755"/>
    <lineage>
        <taxon>unclassified sequences</taxon>
        <taxon>metagenomes</taxon>
        <taxon>ecological metagenomes</taxon>
    </lineage>
</organism>
<dbReference type="AlphaFoldDB" id="A0A0F9TAL3"/>
<reference evidence="1" key="1">
    <citation type="journal article" date="2015" name="Nature">
        <title>Complex archaea that bridge the gap between prokaryotes and eukaryotes.</title>
        <authorList>
            <person name="Spang A."/>
            <person name="Saw J.H."/>
            <person name="Jorgensen S.L."/>
            <person name="Zaremba-Niedzwiedzka K."/>
            <person name="Martijn J."/>
            <person name="Lind A.E."/>
            <person name="van Eijk R."/>
            <person name="Schleper C."/>
            <person name="Guy L."/>
            <person name="Ettema T.J."/>
        </authorList>
    </citation>
    <scope>NUCLEOTIDE SEQUENCE</scope>
</reference>
<protein>
    <submittedName>
        <fullName evidence="1">Uncharacterized protein</fullName>
    </submittedName>
</protein>
<comment type="caution">
    <text evidence="1">The sequence shown here is derived from an EMBL/GenBank/DDBJ whole genome shotgun (WGS) entry which is preliminary data.</text>
</comment>
<gene>
    <name evidence="1" type="ORF">LCGC14_0752280</name>
</gene>
<proteinExistence type="predicted"/>
<accession>A0A0F9TAL3</accession>
<name>A0A0F9TAL3_9ZZZZ</name>
<dbReference type="EMBL" id="LAZR01001821">
    <property type="protein sequence ID" value="KKN38533.1"/>
    <property type="molecule type" value="Genomic_DNA"/>
</dbReference>
<sequence length="78" mass="9080">MTTLINIPINGERYRATTIRKFPDSLKERLWKIKEETLKQVSLEAIIVEALILGLPKIERRVFFKIPDVVFDPVEGIE</sequence>